<keyword evidence="4" id="KW-0804">Transcription</keyword>
<evidence type="ECO:0000259" key="5">
    <source>
        <dbReference type="Pfam" id="PF04542"/>
    </source>
</evidence>
<dbReference type="InterPro" id="IPR039425">
    <property type="entry name" value="RNA_pol_sigma-70-like"/>
</dbReference>
<reference evidence="7 8" key="1">
    <citation type="submission" date="2018-07" db="EMBL/GenBank/DDBJ databases">
        <title>Genome analysis of Larkinella rosea.</title>
        <authorList>
            <person name="Zhou Z."/>
            <person name="Wang G."/>
        </authorList>
    </citation>
    <scope>NUCLEOTIDE SEQUENCE [LARGE SCALE GENOMIC DNA]</scope>
    <source>
        <strain evidence="8">zzj9</strain>
    </source>
</reference>
<feature type="domain" description="RNA polymerase sigma factor 70 region 4 type 2" evidence="6">
    <location>
        <begin position="126"/>
        <end position="175"/>
    </location>
</feature>
<dbReference type="InterPro" id="IPR007627">
    <property type="entry name" value="RNA_pol_sigma70_r2"/>
</dbReference>
<dbReference type="NCBIfam" id="TIGR02937">
    <property type="entry name" value="sigma70-ECF"/>
    <property type="match status" value="1"/>
</dbReference>
<evidence type="ECO:0000313" key="7">
    <source>
        <dbReference type="EMBL" id="RCR68461.1"/>
    </source>
</evidence>
<name>A0A368JQL4_9BACT</name>
<dbReference type="Gene3D" id="1.10.1740.10">
    <property type="match status" value="1"/>
</dbReference>
<dbReference type="GO" id="GO:0006352">
    <property type="term" value="P:DNA-templated transcription initiation"/>
    <property type="evidence" value="ECO:0007669"/>
    <property type="project" value="InterPro"/>
</dbReference>
<evidence type="ECO:0000259" key="6">
    <source>
        <dbReference type="Pfam" id="PF08281"/>
    </source>
</evidence>
<sequence length="195" mass="22729">MAAPEKDHQLWHDLKSGDKSALEQIYHQHFEALGKYGLRIIPDAELVEDAIQDVFLNLWRRKEHLSDVVNIKFYLFRTLRNQLSRNIRNDIFEGSEDVNNFLDYLSTISSEQQSISNETREATTRTIQHALSQLSNRQREAIHLRFYQGLSLDETAAMMDVSKQVVKNMLGRAYAVLRISLRTMISLMIFLGFRL</sequence>
<accession>A0A368JQL4</accession>
<dbReference type="OrthoDB" id="9150024at2"/>
<gene>
    <name evidence="7" type="ORF">DUE52_17105</name>
</gene>
<dbReference type="EMBL" id="QOWE01000013">
    <property type="protein sequence ID" value="RCR68461.1"/>
    <property type="molecule type" value="Genomic_DNA"/>
</dbReference>
<dbReference type="PANTHER" id="PTHR43133:SF46">
    <property type="entry name" value="RNA POLYMERASE SIGMA-70 FACTOR ECF SUBFAMILY"/>
    <property type="match status" value="1"/>
</dbReference>
<keyword evidence="2" id="KW-0805">Transcription regulation</keyword>
<dbReference type="SUPFAM" id="SSF88946">
    <property type="entry name" value="Sigma2 domain of RNA polymerase sigma factors"/>
    <property type="match status" value="1"/>
</dbReference>
<evidence type="ECO:0000256" key="2">
    <source>
        <dbReference type="ARBA" id="ARBA00023015"/>
    </source>
</evidence>
<dbReference type="InterPro" id="IPR014284">
    <property type="entry name" value="RNA_pol_sigma-70_dom"/>
</dbReference>
<dbReference type="InterPro" id="IPR013324">
    <property type="entry name" value="RNA_pol_sigma_r3/r4-like"/>
</dbReference>
<evidence type="ECO:0000256" key="4">
    <source>
        <dbReference type="ARBA" id="ARBA00023163"/>
    </source>
</evidence>
<protein>
    <submittedName>
        <fullName evidence="7">Sigma-70 family RNA polymerase sigma factor</fullName>
    </submittedName>
</protein>
<dbReference type="Proteomes" id="UP000253383">
    <property type="component" value="Unassembled WGS sequence"/>
</dbReference>
<dbReference type="Gene3D" id="1.10.10.10">
    <property type="entry name" value="Winged helix-like DNA-binding domain superfamily/Winged helix DNA-binding domain"/>
    <property type="match status" value="1"/>
</dbReference>
<dbReference type="Pfam" id="PF08281">
    <property type="entry name" value="Sigma70_r4_2"/>
    <property type="match status" value="1"/>
</dbReference>
<proteinExistence type="inferred from homology"/>
<comment type="similarity">
    <text evidence="1">Belongs to the sigma-70 factor family. ECF subfamily.</text>
</comment>
<dbReference type="CDD" id="cd06171">
    <property type="entry name" value="Sigma70_r4"/>
    <property type="match status" value="1"/>
</dbReference>
<evidence type="ECO:0000256" key="3">
    <source>
        <dbReference type="ARBA" id="ARBA00023082"/>
    </source>
</evidence>
<dbReference type="SUPFAM" id="SSF88659">
    <property type="entry name" value="Sigma3 and sigma4 domains of RNA polymerase sigma factors"/>
    <property type="match status" value="1"/>
</dbReference>
<evidence type="ECO:0000256" key="1">
    <source>
        <dbReference type="ARBA" id="ARBA00010641"/>
    </source>
</evidence>
<dbReference type="Pfam" id="PF04542">
    <property type="entry name" value="Sigma70_r2"/>
    <property type="match status" value="1"/>
</dbReference>
<keyword evidence="8" id="KW-1185">Reference proteome</keyword>
<dbReference type="InterPro" id="IPR013249">
    <property type="entry name" value="RNA_pol_sigma70_r4_t2"/>
</dbReference>
<dbReference type="AlphaFoldDB" id="A0A368JQL4"/>
<dbReference type="RefSeq" id="WP_114407236.1">
    <property type="nucleotide sequence ID" value="NZ_QOWE01000013.1"/>
</dbReference>
<keyword evidence="3" id="KW-0731">Sigma factor</keyword>
<evidence type="ECO:0000313" key="8">
    <source>
        <dbReference type="Proteomes" id="UP000253383"/>
    </source>
</evidence>
<dbReference type="InterPro" id="IPR013325">
    <property type="entry name" value="RNA_pol_sigma_r2"/>
</dbReference>
<dbReference type="InterPro" id="IPR036388">
    <property type="entry name" value="WH-like_DNA-bd_sf"/>
</dbReference>
<dbReference type="GO" id="GO:0016987">
    <property type="term" value="F:sigma factor activity"/>
    <property type="evidence" value="ECO:0007669"/>
    <property type="project" value="UniProtKB-KW"/>
</dbReference>
<dbReference type="GO" id="GO:0003677">
    <property type="term" value="F:DNA binding"/>
    <property type="evidence" value="ECO:0007669"/>
    <property type="project" value="InterPro"/>
</dbReference>
<feature type="domain" description="RNA polymerase sigma-70 region 2" evidence="5">
    <location>
        <begin position="26"/>
        <end position="89"/>
    </location>
</feature>
<comment type="caution">
    <text evidence="7">The sequence shown here is derived from an EMBL/GenBank/DDBJ whole genome shotgun (WGS) entry which is preliminary data.</text>
</comment>
<dbReference type="PANTHER" id="PTHR43133">
    <property type="entry name" value="RNA POLYMERASE ECF-TYPE SIGMA FACTO"/>
    <property type="match status" value="1"/>
</dbReference>
<organism evidence="7 8">
    <name type="scientific">Larkinella punicea</name>
    <dbReference type="NCBI Taxonomy" id="2315727"/>
    <lineage>
        <taxon>Bacteria</taxon>
        <taxon>Pseudomonadati</taxon>
        <taxon>Bacteroidota</taxon>
        <taxon>Cytophagia</taxon>
        <taxon>Cytophagales</taxon>
        <taxon>Spirosomataceae</taxon>
        <taxon>Larkinella</taxon>
    </lineage>
</organism>